<dbReference type="Proteomes" id="UP000029692">
    <property type="component" value="Unassembled WGS sequence"/>
</dbReference>
<sequence length="415" mass="46192">MKKRRFTSITGYYKKKAGLPPGTLVPETGTEAPAGGYSGPSIRLVRYSRESWQIQIVEPSARGVEEVIQAVKAADQKAVVWVHIAGNLPDVLFQHLGNELGIDALTLEDIASNHQRPKIEFSPGHAYMAFAAIGYNGQEFIRDQGDFILGKDYLLSFSNGFGLPAGVASGMDRGNSQGGPPGRGDSGSGDVDELNLAVPFEDWTVPVLERIQSGRGFVRQNGPDYLCYAMLDTVVDRYFGALEQWEQGNEELEDRLLFQNHGGREGSEGSEIQILRSQKDAINQLRRIIWPTREVLTEVLKNESKAFFPTAQRFFKDVFDHLLILQDMLETMRDSMSDLMTLHLSVVSNRLNQIMKVLTILSAIFIPITFVAGVYGMNFQFMPELSRPWAYPVVLGSMAGLAGGLVVYFKRKGWF</sequence>
<keyword evidence="4 12" id="KW-1003">Cell membrane</keyword>
<dbReference type="eggNOG" id="COG0598">
    <property type="taxonomic scope" value="Bacteria"/>
</dbReference>
<dbReference type="AlphaFoldDB" id="A0A098QUN0"/>
<feature type="transmembrane region" description="Helical" evidence="12">
    <location>
        <begin position="389"/>
        <end position="409"/>
    </location>
</feature>
<dbReference type="GO" id="GO:0000287">
    <property type="term" value="F:magnesium ion binding"/>
    <property type="evidence" value="ECO:0007669"/>
    <property type="project" value="TreeGrafter"/>
</dbReference>
<evidence type="ECO:0000256" key="1">
    <source>
        <dbReference type="ARBA" id="ARBA00004651"/>
    </source>
</evidence>
<evidence type="ECO:0000256" key="13">
    <source>
        <dbReference type="SAM" id="MobiDB-lite"/>
    </source>
</evidence>
<evidence type="ECO:0000256" key="10">
    <source>
        <dbReference type="ARBA" id="ARBA00034269"/>
    </source>
</evidence>
<keyword evidence="8 12" id="KW-0406">Ion transport</keyword>
<dbReference type="InterPro" id="IPR045863">
    <property type="entry name" value="CorA_TM1_TM2"/>
</dbReference>
<feature type="transmembrane region" description="Helical" evidence="12">
    <location>
        <begin position="357"/>
        <end position="377"/>
    </location>
</feature>
<dbReference type="PANTHER" id="PTHR46494:SF1">
    <property type="entry name" value="CORA FAMILY METAL ION TRANSPORTER (EUROFUNG)"/>
    <property type="match status" value="1"/>
</dbReference>
<dbReference type="GO" id="GO:0050897">
    <property type="term" value="F:cobalt ion binding"/>
    <property type="evidence" value="ECO:0007669"/>
    <property type="project" value="TreeGrafter"/>
</dbReference>
<protein>
    <recommendedName>
        <fullName evidence="12">Magnesium transport protein CorA</fullName>
    </recommendedName>
</protein>
<dbReference type="SUPFAM" id="SSF144083">
    <property type="entry name" value="Magnesium transport protein CorA, transmembrane region"/>
    <property type="match status" value="1"/>
</dbReference>
<organism evidence="14 15">
    <name type="scientific">Spirochaeta lutea</name>
    <dbReference type="NCBI Taxonomy" id="1480694"/>
    <lineage>
        <taxon>Bacteria</taxon>
        <taxon>Pseudomonadati</taxon>
        <taxon>Spirochaetota</taxon>
        <taxon>Spirochaetia</taxon>
        <taxon>Spirochaetales</taxon>
        <taxon>Spirochaetaceae</taxon>
        <taxon>Spirochaeta</taxon>
    </lineage>
</organism>
<evidence type="ECO:0000256" key="8">
    <source>
        <dbReference type="ARBA" id="ARBA00023065"/>
    </source>
</evidence>
<evidence type="ECO:0000256" key="3">
    <source>
        <dbReference type="ARBA" id="ARBA00022448"/>
    </source>
</evidence>
<comment type="subcellular location">
    <subcellularLocation>
        <location evidence="1">Cell membrane</location>
        <topology evidence="1">Multi-pass membrane protein</topology>
    </subcellularLocation>
    <subcellularLocation>
        <location evidence="12">Membrane</location>
        <topology evidence="12">Multi-pass membrane protein</topology>
    </subcellularLocation>
</comment>
<dbReference type="InterPro" id="IPR002523">
    <property type="entry name" value="MgTranspt_CorA/ZnTranspt_ZntB"/>
</dbReference>
<keyword evidence="3 12" id="KW-0813">Transport</keyword>
<comment type="similarity">
    <text evidence="2 12">Belongs to the CorA metal ion transporter (MIT) (TC 1.A.35) family.</text>
</comment>
<feature type="region of interest" description="Disordered" evidence="13">
    <location>
        <begin position="168"/>
        <end position="191"/>
    </location>
</feature>
<evidence type="ECO:0000256" key="7">
    <source>
        <dbReference type="ARBA" id="ARBA00022989"/>
    </source>
</evidence>
<reference evidence="14 15" key="1">
    <citation type="submission" date="2014-05" db="EMBL/GenBank/DDBJ databases">
        <title>De novo Genome Sequence of Spirocheata sp.</title>
        <authorList>
            <person name="Shivani Y."/>
            <person name="Subhash Y."/>
            <person name="Tushar L."/>
            <person name="Sasikala C."/>
            <person name="Ramana C.V."/>
        </authorList>
    </citation>
    <scope>NUCLEOTIDE SEQUENCE [LARGE SCALE GENOMIC DNA]</scope>
    <source>
        <strain evidence="14 15">JC230</strain>
    </source>
</reference>
<gene>
    <name evidence="12" type="primary">corA</name>
    <name evidence="14" type="ORF">DC28_09750</name>
</gene>
<dbReference type="InterPro" id="IPR004488">
    <property type="entry name" value="Mg/Co-transport_prot_CorA"/>
</dbReference>
<evidence type="ECO:0000256" key="5">
    <source>
        <dbReference type="ARBA" id="ARBA00022692"/>
    </source>
</evidence>
<feature type="compositionally biased region" description="Gly residues" evidence="13">
    <location>
        <begin position="176"/>
        <end position="187"/>
    </location>
</feature>
<evidence type="ECO:0000256" key="12">
    <source>
        <dbReference type="RuleBase" id="RU362010"/>
    </source>
</evidence>
<comment type="function">
    <text evidence="11">Mediates influx of magnesium ions. Alternates between open and closed states. Activated by low cytoplasmic Mg(2+) levels. Inactive when cytoplasmic Mg(2+) levels are high.</text>
</comment>
<accession>A0A098QUN0</accession>
<dbReference type="GO" id="GO:0015087">
    <property type="term" value="F:cobalt ion transmembrane transporter activity"/>
    <property type="evidence" value="ECO:0007669"/>
    <property type="project" value="UniProtKB-UniRule"/>
</dbReference>
<keyword evidence="15" id="KW-1185">Reference proteome</keyword>
<dbReference type="FunFam" id="1.20.58.340:FF:000004">
    <property type="entry name" value="Magnesium transport protein CorA"/>
    <property type="match status" value="1"/>
</dbReference>
<comment type="caution">
    <text evidence="14">The sequence shown here is derived from an EMBL/GenBank/DDBJ whole genome shotgun (WGS) entry which is preliminary data.</text>
</comment>
<proteinExistence type="inferred from homology"/>
<dbReference type="STRING" id="1480694.DC28_09750"/>
<evidence type="ECO:0000256" key="9">
    <source>
        <dbReference type="ARBA" id="ARBA00023136"/>
    </source>
</evidence>
<dbReference type="CDD" id="cd12828">
    <property type="entry name" value="TmCorA-like_1"/>
    <property type="match status" value="1"/>
</dbReference>
<dbReference type="NCBIfam" id="TIGR00383">
    <property type="entry name" value="corA"/>
    <property type="match status" value="1"/>
</dbReference>
<evidence type="ECO:0000313" key="14">
    <source>
        <dbReference type="EMBL" id="KGE71565.1"/>
    </source>
</evidence>
<comment type="catalytic activity">
    <reaction evidence="10">
        <text>Mg(2+)(in) = Mg(2+)(out)</text>
        <dbReference type="Rhea" id="RHEA:29827"/>
        <dbReference type="ChEBI" id="CHEBI:18420"/>
    </reaction>
</comment>
<dbReference type="RefSeq" id="WP_037548013.1">
    <property type="nucleotide sequence ID" value="NZ_JNUP01000065.1"/>
</dbReference>
<keyword evidence="6 12" id="KW-0460">Magnesium</keyword>
<keyword evidence="5 12" id="KW-0812">Transmembrane</keyword>
<dbReference type="InterPro" id="IPR045861">
    <property type="entry name" value="CorA_cytoplasmic_dom"/>
</dbReference>
<keyword evidence="9 12" id="KW-0472">Membrane</keyword>
<dbReference type="Pfam" id="PF01544">
    <property type="entry name" value="CorA"/>
    <property type="match status" value="1"/>
</dbReference>
<evidence type="ECO:0000256" key="4">
    <source>
        <dbReference type="ARBA" id="ARBA00022475"/>
    </source>
</evidence>
<dbReference type="EMBL" id="JNUP01000065">
    <property type="protein sequence ID" value="KGE71565.1"/>
    <property type="molecule type" value="Genomic_DNA"/>
</dbReference>
<dbReference type="Gene3D" id="1.20.58.340">
    <property type="entry name" value="Magnesium transport protein CorA, transmembrane region"/>
    <property type="match status" value="2"/>
</dbReference>
<dbReference type="SUPFAM" id="SSF143865">
    <property type="entry name" value="CorA soluble domain-like"/>
    <property type="match status" value="2"/>
</dbReference>
<name>A0A098QUN0_9SPIO</name>
<dbReference type="Gene3D" id="3.30.460.20">
    <property type="entry name" value="CorA soluble domain-like"/>
    <property type="match status" value="1"/>
</dbReference>
<evidence type="ECO:0000256" key="2">
    <source>
        <dbReference type="ARBA" id="ARBA00009765"/>
    </source>
</evidence>
<dbReference type="GO" id="GO:0005886">
    <property type="term" value="C:plasma membrane"/>
    <property type="evidence" value="ECO:0007669"/>
    <property type="project" value="UniProtKB-SubCell"/>
</dbReference>
<keyword evidence="7 12" id="KW-1133">Transmembrane helix</keyword>
<dbReference type="PANTHER" id="PTHR46494">
    <property type="entry name" value="CORA FAMILY METAL ION TRANSPORTER (EUROFUNG)"/>
    <property type="match status" value="1"/>
</dbReference>
<dbReference type="GO" id="GO:0015095">
    <property type="term" value="F:magnesium ion transmembrane transporter activity"/>
    <property type="evidence" value="ECO:0007669"/>
    <property type="project" value="UniProtKB-UniRule"/>
</dbReference>
<evidence type="ECO:0000313" key="15">
    <source>
        <dbReference type="Proteomes" id="UP000029692"/>
    </source>
</evidence>
<evidence type="ECO:0000256" key="6">
    <source>
        <dbReference type="ARBA" id="ARBA00022842"/>
    </source>
</evidence>
<evidence type="ECO:0000256" key="11">
    <source>
        <dbReference type="ARBA" id="ARBA00045497"/>
    </source>
</evidence>